<reference evidence="4" key="1">
    <citation type="journal article" date="2019" name="Int. J. Syst. Evol. Microbiol.">
        <title>The Global Catalogue of Microorganisms (GCM) 10K type strain sequencing project: providing services to taxonomists for standard genome sequencing and annotation.</title>
        <authorList>
            <consortium name="The Broad Institute Genomics Platform"/>
            <consortium name="The Broad Institute Genome Sequencing Center for Infectious Disease"/>
            <person name="Wu L."/>
            <person name="Ma J."/>
        </authorList>
    </citation>
    <scope>NUCLEOTIDE SEQUENCE [LARGE SCALE GENOMIC DNA]</scope>
    <source>
        <strain evidence="4">CCM 7526</strain>
    </source>
</reference>
<feature type="transmembrane region" description="Helical" evidence="2">
    <location>
        <begin position="244"/>
        <end position="267"/>
    </location>
</feature>
<organism evidence="3 4">
    <name type="scientific">Actinoplanes sichuanensis</name>
    <dbReference type="NCBI Taxonomy" id="512349"/>
    <lineage>
        <taxon>Bacteria</taxon>
        <taxon>Bacillati</taxon>
        <taxon>Actinomycetota</taxon>
        <taxon>Actinomycetes</taxon>
        <taxon>Micromonosporales</taxon>
        <taxon>Micromonosporaceae</taxon>
        <taxon>Actinoplanes</taxon>
    </lineage>
</organism>
<feature type="transmembrane region" description="Helical" evidence="2">
    <location>
        <begin position="219"/>
        <end position="237"/>
    </location>
</feature>
<dbReference type="RefSeq" id="WP_378079145.1">
    <property type="nucleotide sequence ID" value="NZ_JBHTMK010000053.1"/>
</dbReference>
<feature type="transmembrane region" description="Helical" evidence="2">
    <location>
        <begin position="304"/>
        <end position="322"/>
    </location>
</feature>
<gene>
    <name evidence="3" type="ORF">ACFQ5G_42150</name>
</gene>
<evidence type="ECO:0000313" key="3">
    <source>
        <dbReference type="EMBL" id="MFD1371967.1"/>
    </source>
</evidence>
<evidence type="ECO:0000256" key="1">
    <source>
        <dbReference type="SAM" id="MobiDB-lite"/>
    </source>
</evidence>
<comment type="caution">
    <text evidence="3">The sequence shown here is derived from an EMBL/GenBank/DDBJ whole genome shotgun (WGS) entry which is preliminary data.</text>
</comment>
<keyword evidence="4" id="KW-1185">Reference proteome</keyword>
<accession>A0ABW4APM4</accession>
<feature type="compositionally biased region" description="Low complexity" evidence="1">
    <location>
        <begin position="428"/>
        <end position="439"/>
    </location>
</feature>
<feature type="transmembrane region" description="Helical" evidence="2">
    <location>
        <begin position="273"/>
        <end position="292"/>
    </location>
</feature>
<evidence type="ECO:0000313" key="4">
    <source>
        <dbReference type="Proteomes" id="UP001597183"/>
    </source>
</evidence>
<keyword evidence="2" id="KW-1133">Transmembrane helix</keyword>
<protein>
    <submittedName>
        <fullName evidence="3">Uncharacterized protein</fullName>
    </submittedName>
</protein>
<keyword evidence="2" id="KW-0812">Transmembrane</keyword>
<dbReference type="EMBL" id="JBHTMK010000053">
    <property type="protein sequence ID" value="MFD1371967.1"/>
    <property type="molecule type" value="Genomic_DNA"/>
</dbReference>
<evidence type="ECO:0000256" key="2">
    <source>
        <dbReference type="SAM" id="Phobius"/>
    </source>
</evidence>
<feature type="region of interest" description="Disordered" evidence="1">
    <location>
        <begin position="417"/>
        <end position="439"/>
    </location>
</feature>
<sequence length="439" mass="43588">MLSRGADSAAVSHAASRGGISAEVFSHPAPAARGSFSTATRRRLVMVFRRSGGVTPHPRPANRRHTAERGARNTVTSAIGGWAARMLSVLVTVAGLLAVTGGPAAAHAGGLTATDARGRVVSVTPAVPGLEITAIEAGARLRLRNGTSGPVTIKPGGGTATPALIPPGGELTWIDERATPDGRTVAAGETVQWTIPLDAAGTEVTVTGALVGEQRPAAALWWLAAALTATAIILAARRTRRADLLLAAAGTIAAISSIAHVIGSTLAVESAPLAGTFLSAAGINLLAWPLIIGGAVTAFRGRPAGILAVCAGAALTAVFVLPDVTSFHRPVLPFEGPAILERILVFLALGLGAGVAVAGAGVLRDLAQKAAAQSVVSGESGQQVAASVAAEGAVRKAVGGESGQQVAASVAAEGAVRKAATEDPGQKATAAAEEPAADT</sequence>
<dbReference type="Proteomes" id="UP001597183">
    <property type="component" value="Unassembled WGS sequence"/>
</dbReference>
<name>A0ABW4APM4_9ACTN</name>
<proteinExistence type="predicted"/>
<feature type="transmembrane region" description="Helical" evidence="2">
    <location>
        <begin position="342"/>
        <end position="363"/>
    </location>
</feature>
<keyword evidence="2" id="KW-0472">Membrane</keyword>